<evidence type="ECO:0000313" key="3">
    <source>
        <dbReference type="EMBL" id="ESV62739.1"/>
    </source>
</evidence>
<sequence>MRVWSVLALIVLVAGCGAHRQQAPPTSTSTDTTTSQAAPGPQASVESVIRWIEAGDPVDAENFRTVDQDGTPGRLAEGDVAFRAPRELGPESSVAASRR</sequence>
<proteinExistence type="predicted"/>
<feature type="signal peptide" evidence="2">
    <location>
        <begin position="1"/>
        <end position="23"/>
    </location>
</feature>
<reference evidence="3 4" key="1">
    <citation type="journal article" date="2014" name="Emerg. Infect. Dis.">
        <title>High-level Relatedness among Mycobacterium abscessus subsp. massiliense Strains from Widely Separated Outbreaks.</title>
        <authorList>
            <person name="Tettelin H."/>
            <person name="Davidson R.M."/>
            <person name="Agrawal S."/>
            <person name="Aitken M.L."/>
            <person name="Shallom S."/>
            <person name="Hasan N.A."/>
            <person name="Strong M."/>
            <person name="Nogueira de Moura V.C."/>
            <person name="De Groote M.A."/>
            <person name="Duarte R.S."/>
            <person name="Hine E."/>
            <person name="Parankush S."/>
            <person name="Su Q."/>
            <person name="Daugherty S.C."/>
            <person name="Fraser C.M."/>
            <person name="Brown-Elliott B.A."/>
            <person name="Wallace R.J.Jr."/>
            <person name="Holland S.M."/>
            <person name="Sampaio E.P."/>
            <person name="Olivier K.N."/>
            <person name="Jackson M."/>
            <person name="Zelazny A.M."/>
        </authorList>
    </citation>
    <scope>NUCLEOTIDE SEQUENCE [LARGE SCALE GENOMIC DNA]</scope>
    <source>
        <strain evidence="3 4">MAB_091912_2446</strain>
    </source>
</reference>
<evidence type="ECO:0000256" key="1">
    <source>
        <dbReference type="SAM" id="MobiDB-lite"/>
    </source>
</evidence>
<organism evidence="3 4">
    <name type="scientific">Mycobacteroides abscessus MAB_091912_2446</name>
    <dbReference type="NCBI Taxonomy" id="1335414"/>
    <lineage>
        <taxon>Bacteria</taxon>
        <taxon>Bacillati</taxon>
        <taxon>Actinomycetota</taxon>
        <taxon>Actinomycetes</taxon>
        <taxon>Mycobacteriales</taxon>
        <taxon>Mycobacteriaceae</taxon>
        <taxon>Mycobacteroides</taxon>
        <taxon>Mycobacteroides abscessus</taxon>
    </lineage>
</organism>
<comment type="caution">
    <text evidence="3">The sequence shown here is derived from an EMBL/GenBank/DDBJ whole genome shotgun (WGS) entry which is preliminary data.</text>
</comment>
<keyword evidence="2" id="KW-0732">Signal</keyword>
<gene>
    <name evidence="3" type="ORF">L833_0107</name>
</gene>
<feature type="chain" id="PRO_5032660204" evidence="2">
    <location>
        <begin position="24"/>
        <end position="99"/>
    </location>
</feature>
<feature type="region of interest" description="Disordered" evidence="1">
    <location>
        <begin position="62"/>
        <end position="99"/>
    </location>
</feature>
<accession>A0A829M3E5</accession>
<dbReference type="AlphaFoldDB" id="A0A829M3E5"/>
<evidence type="ECO:0000256" key="2">
    <source>
        <dbReference type="SAM" id="SignalP"/>
    </source>
</evidence>
<dbReference type="PROSITE" id="PS51257">
    <property type="entry name" value="PROKAR_LIPOPROTEIN"/>
    <property type="match status" value="1"/>
</dbReference>
<dbReference type="EMBL" id="AYTF01000001">
    <property type="protein sequence ID" value="ESV62739.1"/>
    <property type="molecule type" value="Genomic_DNA"/>
</dbReference>
<protein>
    <submittedName>
        <fullName evidence="3">Putative lipoprotein</fullName>
    </submittedName>
</protein>
<feature type="region of interest" description="Disordered" evidence="1">
    <location>
        <begin position="18"/>
        <end position="45"/>
    </location>
</feature>
<dbReference type="Proteomes" id="UP000018502">
    <property type="component" value="Unassembled WGS sequence"/>
</dbReference>
<name>A0A829M3E5_9MYCO</name>
<keyword evidence="3" id="KW-0449">Lipoprotein</keyword>
<evidence type="ECO:0000313" key="4">
    <source>
        <dbReference type="Proteomes" id="UP000018502"/>
    </source>
</evidence>
<feature type="compositionally biased region" description="Low complexity" evidence="1">
    <location>
        <begin position="21"/>
        <end position="39"/>
    </location>
</feature>